<evidence type="ECO:0000313" key="5">
    <source>
        <dbReference type="Proteomes" id="UP000315252"/>
    </source>
</evidence>
<sequence length="198" mass="21811">MTSKDAADEIVIRQAAKDDSAAIAELFLIASDGLAEYIWSLSKPAGISLLEHGARRYARTNTAFSYENCHLADRDGTVVGMLHAFEMEADPDAETESDPVLEPYSHLEDPGSLYISGLAVMKEFRSGGIGTKLMDCAEARARQEGLPRLSLICFERNARALAFYQRRGFELRDRRPLVPHPSLHYPDGDALLLVADLG</sequence>
<feature type="domain" description="N-acetyltransferase" evidence="3">
    <location>
        <begin position="10"/>
        <end position="192"/>
    </location>
</feature>
<dbReference type="InterPro" id="IPR016181">
    <property type="entry name" value="Acyl_CoA_acyltransferase"/>
</dbReference>
<dbReference type="Proteomes" id="UP000315252">
    <property type="component" value="Unassembled WGS sequence"/>
</dbReference>
<dbReference type="RefSeq" id="WP_142895893.1">
    <property type="nucleotide sequence ID" value="NZ_ML660053.1"/>
</dbReference>
<organism evidence="4 5">
    <name type="scientific">Denitrobaculum tricleocarpae</name>
    <dbReference type="NCBI Taxonomy" id="2591009"/>
    <lineage>
        <taxon>Bacteria</taxon>
        <taxon>Pseudomonadati</taxon>
        <taxon>Pseudomonadota</taxon>
        <taxon>Alphaproteobacteria</taxon>
        <taxon>Rhodospirillales</taxon>
        <taxon>Rhodospirillaceae</taxon>
        <taxon>Denitrobaculum</taxon>
    </lineage>
</organism>
<keyword evidence="5" id="KW-1185">Reference proteome</keyword>
<dbReference type="InterPro" id="IPR000182">
    <property type="entry name" value="GNAT_dom"/>
</dbReference>
<protein>
    <submittedName>
        <fullName evidence="4">GNAT family N-acetyltransferase</fullName>
    </submittedName>
</protein>
<dbReference type="Pfam" id="PF00583">
    <property type="entry name" value="Acetyltransf_1"/>
    <property type="match status" value="1"/>
</dbReference>
<dbReference type="CDD" id="cd04301">
    <property type="entry name" value="NAT_SF"/>
    <property type="match status" value="1"/>
</dbReference>
<dbReference type="InterPro" id="IPR050832">
    <property type="entry name" value="Bact_Acetyltransf"/>
</dbReference>
<dbReference type="Gene3D" id="3.40.630.30">
    <property type="match status" value="1"/>
</dbReference>
<keyword evidence="1 4" id="KW-0808">Transferase</keyword>
<accession>A0A545TYF1</accession>
<comment type="caution">
    <text evidence="4">The sequence shown here is derived from an EMBL/GenBank/DDBJ whole genome shotgun (WGS) entry which is preliminary data.</text>
</comment>
<gene>
    <name evidence="4" type="ORF">FKG95_08575</name>
</gene>
<evidence type="ECO:0000313" key="4">
    <source>
        <dbReference type="EMBL" id="TQV82262.1"/>
    </source>
</evidence>
<dbReference type="PROSITE" id="PS51186">
    <property type="entry name" value="GNAT"/>
    <property type="match status" value="1"/>
</dbReference>
<dbReference type="PANTHER" id="PTHR43877">
    <property type="entry name" value="AMINOALKYLPHOSPHONATE N-ACETYLTRANSFERASE-RELATED-RELATED"/>
    <property type="match status" value="1"/>
</dbReference>
<keyword evidence="2" id="KW-0012">Acyltransferase</keyword>
<dbReference type="AlphaFoldDB" id="A0A545TYF1"/>
<name>A0A545TYF1_9PROT</name>
<evidence type="ECO:0000256" key="1">
    <source>
        <dbReference type="ARBA" id="ARBA00022679"/>
    </source>
</evidence>
<dbReference type="PANTHER" id="PTHR43877:SF1">
    <property type="entry name" value="ACETYLTRANSFERASE"/>
    <property type="match status" value="1"/>
</dbReference>
<dbReference type="GO" id="GO:0016747">
    <property type="term" value="F:acyltransferase activity, transferring groups other than amino-acyl groups"/>
    <property type="evidence" value="ECO:0007669"/>
    <property type="project" value="InterPro"/>
</dbReference>
<dbReference type="SUPFAM" id="SSF55729">
    <property type="entry name" value="Acyl-CoA N-acyltransferases (Nat)"/>
    <property type="match status" value="1"/>
</dbReference>
<dbReference type="OrthoDB" id="7301318at2"/>
<evidence type="ECO:0000256" key="2">
    <source>
        <dbReference type="ARBA" id="ARBA00023315"/>
    </source>
</evidence>
<proteinExistence type="predicted"/>
<dbReference type="EMBL" id="VHSH01000002">
    <property type="protein sequence ID" value="TQV82262.1"/>
    <property type="molecule type" value="Genomic_DNA"/>
</dbReference>
<reference evidence="4 5" key="1">
    <citation type="submission" date="2019-06" db="EMBL/GenBank/DDBJ databases">
        <title>Whole genome sequence for Rhodospirillaceae sp. R148.</title>
        <authorList>
            <person name="Wang G."/>
        </authorList>
    </citation>
    <scope>NUCLEOTIDE SEQUENCE [LARGE SCALE GENOMIC DNA]</scope>
    <source>
        <strain evidence="4 5">R148</strain>
    </source>
</reference>
<evidence type="ECO:0000259" key="3">
    <source>
        <dbReference type="PROSITE" id="PS51186"/>
    </source>
</evidence>